<evidence type="ECO:0008006" key="3">
    <source>
        <dbReference type="Google" id="ProtNLM"/>
    </source>
</evidence>
<reference evidence="1 2" key="1">
    <citation type="submission" date="2022-05" db="EMBL/GenBank/DDBJ databases">
        <authorList>
            <consortium name="Genoscope - CEA"/>
            <person name="William W."/>
        </authorList>
    </citation>
    <scope>NUCLEOTIDE SEQUENCE [LARGE SCALE GENOMIC DNA]</scope>
</reference>
<keyword evidence="2" id="KW-1185">Reference proteome</keyword>
<dbReference type="Proteomes" id="UP001159427">
    <property type="component" value="Unassembled WGS sequence"/>
</dbReference>
<dbReference type="SUPFAM" id="SSF57701">
    <property type="entry name" value="Zn2/Cys6 DNA-binding domain"/>
    <property type="match status" value="1"/>
</dbReference>
<accession>A0ABN8LMA2</accession>
<name>A0ABN8LMA2_9CNID</name>
<evidence type="ECO:0000313" key="1">
    <source>
        <dbReference type="EMBL" id="CAH3018289.1"/>
    </source>
</evidence>
<protein>
    <recommendedName>
        <fullName evidence="3">Zn(2)-C6 fungal-type domain-containing protein</fullName>
    </recommendedName>
</protein>
<sequence length="55" mass="6755">MTYAFTFCEACKERQLGCKGTRNMCTRCRRDKKVPKVWPDRREQRETTYIYRTLE</sequence>
<dbReference type="InterPro" id="IPR036864">
    <property type="entry name" value="Zn2-C6_fun-type_DNA-bd_sf"/>
</dbReference>
<evidence type="ECO:0000313" key="2">
    <source>
        <dbReference type="Proteomes" id="UP001159427"/>
    </source>
</evidence>
<comment type="caution">
    <text evidence="1">The sequence shown here is derived from an EMBL/GenBank/DDBJ whole genome shotgun (WGS) entry which is preliminary data.</text>
</comment>
<dbReference type="Gene3D" id="4.10.240.10">
    <property type="entry name" value="Zn(2)-C6 fungal-type DNA-binding domain"/>
    <property type="match status" value="1"/>
</dbReference>
<proteinExistence type="predicted"/>
<dbReference type="EMBL" id="CALNXI010000083">
    <property type="protein sequence ID" value="CAH3018289.1"/>
    <property type="molecule type" value="Genomic_DNA"/>
</dbReference>
<organism evidence="1 2">
    <name type="scientific">Porites evermanni</name>
    <dbReference type="NCBI Taxonomy" id="104178"/>
    <lineage>
        <taxon>Eukaryota</taxon>
        <taxon>Metazoa</taxon>
        <taxon>Cnidaria</taxon>
        <taxon>Anthozoa</taxon>
        <taxon>Hexacorallia</taxon>
        <taxon>Scleractinia</taxon>
        <taxon>Fungiina</taxon>
        <taxon>Poritidae</taxon>
        <taxon>Porites</taxon>
    </lineage>
</organism>
<gene>
    <name evidence="1" type="ORF">PEVE_00042392</name>
</gene>